<evidence type="ECO:0000256" key="4">
    <source>
        <dbReference type="SAM" id="SignalP"/>
    </source>
</evidence>
<gene>
    <name evidence="6" type="ORF">ACFOFO_01985</name>
</gene>
<dbReference type="Proteomes" id="UP001595530">
    <property type="component" value="Unassembled WGS sequence"/>
</dbReference>
<accession>A0ABV7EYU3</accession>
<feature type="signal peptide" evidence="4">
    <location>
        <begin position="1"/>
        <end position="23"/>
    </location>
</feature>
<evidence type="ECO:0000256" key="2">
    <source>
        <dbReference type="ARBA" id="ARBA00022737"/>
    </source>
</evidence>
<dbReference type="InterPro" id="IPR011024">
    <property type="entry name" value="G_crystallin-like"/>
</dbReference>
<dbReference type="InterPro" id="IPR050252">
    <property type="entry name" value="Beta/Gamma-Crystallin"/>
</dbReference>
<evidence type="ECO:0000259" key="5">
    <source>
        <dbReference type="PROSITE" id="PS50915"/>
    </source>
</evidence>
<evidence type="ECO:0000313" key="6">
    <source>
        <dbReference type="EMBL" id="MFC3106742.1"/>
    </source>
</evidence>
<dbReference type="Gene3D" id="2.60.20.10">
    <property type="entry name" value="Crystallins"/>
    <property type="match status" value="4"/>
</dbReference>
<protein>
    <submittedName>
        <fullName evidence="6">Beta/gamma crystallin-related protein</fullName>
    </submittedName>
</protein>
<dbReference type="InterPro" id="IPR001064">
    <property type="entry name" value="Beta/gamma_crystallin"/>
</dbReference>
<dbReference type="RefSeq" id="WP_390322940.1">
    <property type="nucleotide sequence ID" value="NZ_JBHRTP010000006.1"/>
</dbReference>
<feature type="chain" id="PRO_5046516222" evidence="4">
    <location>
        <begin position="24"/>
        <end position="403"/>
    </location>
</feature>
<feature type="domain" description="Beta/gamma crystallin 'Greek key'" evidence="5">
    <location>
        <begin position="24"/>
        <end position="64"/>
    </location>
</feature>
<feature type="domain" description="Beta/gamma crystallin 'Greek key'" evidence="5">
    <location>
        <begin position="65"/>
        <end position="105"/>
    </location>
</feature>
<organism evidence="6 7">
    <name type="scientific">Undibacterium arcticum</name>
    <dbReference type="NCBI Taxonomy" id="1762892"/>
    <lineage>
        <taxon>Bacteria</taxon>
        <taxon>Pseudomonadati</taxon>
        <taxon>Pseudomonadota</taxon>
        <taxon>Betaproteobacteria</taxon>
        <taxon>Burkholderiales</taxon>
        <taxon>Oxalobacteraceae</taxon>
        <taxon>Undibacterium</taxon>
    </lineage>
</organism>
<proteinExistence type="inferred from homology"/>
<dbReference type="EMBL" id="JBHRTP010000006">
    <property type="protein sequence ID" value="MFC3106742.1"/>
    <property type="molecule type" value="Genomic_DNA"/>
</dbReference>
<dbReference type="PANTHER" id="PTHR11818">
    <property type="entry name" value="BETA/GAMMA CRYSTALLIN"/>
    <property type="match status" value="1"/>
</dbReference>
<dbReference type="PANTHER" id="PTHR11818:SF42">
    <property type="entry name" value="VOLTAGE-GATED HYDROGEN CHANNEL 1"/>
    <property type="match status" value="1"/>
</dbReference>
<feature type="region of interest" description="Disordered" evidence="3">
    <location>
        <begin position="103"/>
        <end position="125"/>
    </location>
</feature>
<keyword evidence="4" id="KW-0732">Signal</keyword>
<comment type="similarity">
    <text evidence="1">Belongs to the beta/gamma-crystallin family.</text>
</comment>
<evidence type="ECO:0000256" key="3">
    <source>
        <dbReference type="SAM" id="MobiDB-lite"/>
    </source>
</evidence>
<keyword evidence="7" id="KW-1185">Reference proteome</keyword>
<sequence>MTKKLGKIAGLLALAALSLVTQAAEITLFEHSGFGGRQVSVRDYTPNLSDVGFNDTASSIVVRSGRWEVCSDVDFRGHCAIFEHGEYRNLDPNFNDSISSVREAGTTGPVGRGDTASGSSNRGRGAIELFGQPGFGGRSIRLDRDASNLDGSGFNDSASSIVVHEGTWLLCSDAGYQGNCHTYAPGRYPDLGYGLNRSVSSARMMPDRDERRPVHGGGWRAHDSDDDAPVVLYADDALRGRSIAISGNVVDLGPTGFNDAGASLQIQSGYWEFCSESYFRGQCRVFGPGRYRRLEPALYRTISSIRVASGQPAVVNRASAGRADIELFSATNFGGDRLSARQDIPNLNSVGFNDRTASLIVYSGQWELCTDDGFGGRCSVFGPGRYAGIGGLSNQISSLRRVE</sequence>
<dbReference type="Pfam" id="PF00030">
    <property type="entry name" value="Crystall"/>
    <property type="match status" value="4"/>
</dbReference>
<reference evidence="7" key="1">
    <citation type="journal article" date="2019" name="Int. J. Syst. Evol. Microbiol.">
        <title>The Global Catalogue of Microorganisms (GCM) 10K type strain sequencing project: providing services to taxonomists for standard genome sequencing and annotation.</title>
        <authorList>
            <consortium name="The Broad Institute Genomics Platform"/>
            <consortium name="The Broad Institute Genome Sequencing Center for Infectious Disease"/>
            <person name="Wu L."/>
            <person name="Ma J."/>
        </authorList>
    </citation>
    <scope>NUCLEOTIDE SEQUENCE [LARGE SCALE GENOMIC DNA]</scope>
    <source>
        <strain evidence="7">KCTC 42986</strain>
    </source>
</reference>
<evidence type="ECO:0000313" key="7">
    <source>
        <dbReference type="Proteomes" id="UP001595530"/>
    </source>
</evidence>
<evidence type="ECO:0000256" key="1">
    <source>
        <dbReference type="ARBA" id="ARBA00009646"/>
    </source>
</evidence>
<dbReference type="SMART" id="SM00247">
    <property type="entry name" value="XTALbg"/>
    <property type="match status" value="4"/>
</dbReference>
<comment type="caution">
    <text evidence="6">The sequence shown here is derived from an EMBL/GenBank/DDBJ whole genome shotgun (WGS) entry which is preliminary data.</text>
</comment>
<name>A0ABV7EYU3_9BURK</name>
<keyword evidence="2" id="KW-0677">Repeat</keyword>
<dbReference type="PROSITE" id="PS50915">
    <property type="entry name" value="CRYSTALLIN_BETA_GAMMA"/>
    <property type="match status" value="3"/>
</dbReference>
<feature type="domain" description="Beta/gamma crystallin 'Greek key'" evidence="5">
    <location>
        <begin position="125"/>
        <end position="165"/>
    </location>
</feature>
<dbReference type="SUPFAM" id="SSF49695">
    <property type="entry name" value="gamma-Crystallin-like"/>
    <property type="match status" value="3"/>
</dbReference>